<sequence length="80" mass="9033">MMRCLPQVTTVGISTRGARGIPPDVQVHEPPSAYTEQDPTLEKGLAILRQQLWSNKNQVNNERICFIALRPAFDPDHMPH</sequence>
<keyword evidence="3" id="KW-1185">Reference proteome</keyword>
<evidence type="ECO:0000313" key="3">
    <source>
        <dbReference type="Proteomes" id="UP000003688"/>
    </source>
</evidence>
<dbReference type="Proteomes" id="UP000003688">
    <property type="component" value="Unassembled WGS sequence"/>
</dbReference>
<feature type="region of interest" description="Disordered" evidence="1">
    <location>
        <begin position="15"/>
        <end position="37"/>
    </location>
</feature>
<accession>B9XCR9</accession>
<dbReference type="AlphaFoldDB" id="B9XCR9"/>
<protein>
    <submittedName>
        <fullName evidence="2">Uncharacterized protein</fullName>
    </submittedName>
</protein>
<organism evidence="2 3">
    <name type="scientific">Pedosphaera parvula (strain Ellin514)</name>
    <dbReference type="NCBI Taxonomy" id="320771"/>
    <lineage>
        <taxon>Bacteria</taxon>
        <taxon>Pseudomonadati</taxon>
        <taxon>Verrucomicrobiota</taxon>
        <taxon>Pedosphaerae</taxon>
        <taxon>Pedosphaerales</taxon>
        <taxon>Pedosphaeraceae</taxon>
        <taxon>Pedosphaera</taxon>
    </lineage>
</organism>
<name>B9XCR9_PEDPL</name>
<comment type="caution">
    <text evidence="2">The sequence shown here is derived from an EMBL/GenBank/DDBJ whole genome shotgun (WGS) entry which is preliminary data.</text>
</comment>
<dbReference type="EMBL" id="ABOX02000005">
    <property type="protein sequence ID" value="EEF62265.1"/>
    <property type="molecule type" value="Genomic_DNA"/>
</dbReference>
<evidence type="ECO:0000313" key="2">
    <source>
        <dbReference type="EMBL" id="EEF62265.1"/>
    </source>
</evidence>
<evidence type="ECO:0000256" key="1">
    <source>
        <dbReference type="SAM" id="MobiDB-lite"/>
    </source>
</evidence>
<proteinExistence type="predicted"/>
<reference evidence="2 3" key="1">
    <citation type="journal article" date="2011" name="J. Bacteriol.">
        <title>Genome sequence of 'Pedosphaera parvula' Ellin514, an aerobic Verrucomicrobial isolate from pasture soil.</title>
        <authorList>
            <person name="Kant R."/>
            <person name="van Passel M.W."/>
            <person name="Sangwan P."/>
            <person name="Palva A."/>
            <person name="Lucas S."/>
            <person name="Copeland A."/>
            <person name="Lapidus A."/>
            <person name="Glavina Del Rio T."/>
            <person name="Dalin E."/>
            <person name="Tice H."/>
            <person name="Bruce D."/>
            <person name="Goodwin L."/>
            <person name="Pitluck S."/>
            <person name="Chertkov O."/>
            <person name="Larimer F.W."/>
            <person name="Land M.L."/>
            <person name="Hauser L."/>
            <person name="Brettin T.S."/>
            <person name="Detter J.C."/>
            <person name="Han S."/>
            <person name="de Vos W.M."/>
            <person name="Janssen P.H."/>
            <person name="Smidt H."/>
        </authorList>
    </citation>
    <scope>NUCLEOTIDE SEQUENCE [LARGE SCALE GENOMIC DNA]</scope>
    <source>
        <strain evidence="2 3">Ellin514</strain>
    </source>
</reference>
<gene>
    <name evidence="2" type="ORF">Cflav_PD4900</name>
</gene>